<evidence type="ECO:0000256" key="3">
    <source>
        <dbReference type="ARBA" id="ARBA00022827"/>
    </source>
</evidence>
<feature type="domain" description="FAD-binding PCMH-type" evidence="6">
    <location>
        <begin position="54"/>
        <end position="225"/>
    </location>
</feature>
<evidence type="ECO:0000313" key="8">
    <source>
        <dbReference type="Proteomes" id="UP001187682"/>
    </source>
</evidence>
<sequence length="496" mass="54083">MRSTTFPVFLAGAFFATGIAADTCETLRTNTDIKVAGELRSEYFNRWYWSTTCKALKPSCVLVPTSTAEVVDIINILKDTDEPFAIKSGGHNPNPHFASVEGGPLISMEKMDDVTLDEKALTVRVGPGNRWDDVIGALDGTGYTVVGGRLGHVGVGGLLLGGGLSFLSAQYGWAANSIVAYEVVLPNATVVTASASQHPDLFLALKGGGNNFGVITAFHLRAYPQGEIWGGAMTFTHSKKTQAKLLAAVRDFTEYCEDEKAGLILVNARATEVLLDVWILFTFYDAPEPPAGIFDNFTDAKPILDTSGTKSYKKLLSEGNAGVIENTAYTITTETMPLPNAENGAVVLGAIHDRWRKTGSAAVMKTVGDSFNVAYQPFTKRMAKIARESGGDMLDIDDDVDRIIIDYNYSHLFRSQHAVIDVATSETSSGTGELIDRFEADGRLPKVYRPLFMNDAYFRQDYWGRLKPERRELAKKVVANVDPEGMWKSRTGGFKP</sequence>
<dbReference type="GO" id="GO:0016491">
    <property type="term" value="F:oxidoreductase activity"/>
    <property type="evidence" value="ECO:0007669"/>
    <property type="project" value="UniProtKB-KW"/>
</dbReference>
<keyword evidence="2" id="KW-0285">Flavoprotein</keyword>
<dbReference type="PANTHER" id="PTHR42973:SF13">
    <property type="entry name" value="FAD-BINDING PCMH-TYPE DOMAIN-CONTAINING PROTEIN"/>
    <property type="match status" value="1"/>
</dbReference>
<keyword evidence="5" id="KW-0732">Signal</keyword>
<reference evidence="7" key="1">
    <citation type="submission" date="2018-03" db="EMBL/GenBank/DDBJ databases">
        <authorList>
            <person name="Guldener U."/>
        </authorList>
    </citation>
    <scope>NUCLEOTIDE SEQUENCE</scope>
</reference>
<keyword evidence="4" id="KW-0560">Oxidoreductase</keyword>
<dbReference type="InterPro" id="IPR036318">
    <property type="entry name" value="FAD-bd_PCMH-like_sf"/>
</dbReference>
<dbReference type="Gene3D" id="3.30.465.10">
    <property type="match status" value="1"/>
</dbReference>
<name>A0AAE8SWH1_9PEZI</name>
<comment type="similarity">
    <text evidence="1">Belongs to the oxygen-dependent FAD-linked oxidoreductase family.</text>
</comment>
<dbReference type="InterPro" id="IPR050416">
    <property type="entry name" value="FAD-linked_Oxidoreductase"/>
</dbReference>
<evidence type="ECO:0000313" key="7">
    <source>
        <dbReference type="EMBL" id="SPO03688.1"/>
    </source>
</evidence>
<organism evidence="7 8">
    <name type="scientific">Cephalotrichum gorgonifer</name>
    <dbReference type="NCBI Taxonomy" id="2041049"/>
    <lineage>
        <taxon>Eukaryota</taxon>
        <taxon>Fungi</taxon>
        <taxon>Dikarya</taxon>
        <taxon>Ascomycota</taxon>
        <taxon>Pezizomycotina</taxon>
        <taxon>Sordariomycetes</taxon>
        <taxon>Hypocreomycetidae</taxon>
        <taxon>Microascales</taxon>
        <taxon>Microascaceae</taxon>
        <taxon>Cephalotrichum</taxon>
    </lineage>
</organism>
<evidence type="ECO:0000259" key="6">
    <source>
        <dbReference type="PROSITE" id="PS51387"/>
    </source>
</evidence>
<proteinExistence type="inferred from homology"/>
<dbReference type="Pfam" id="PF01565">
    <property type="entry name" value="FAD_binding_4"/>
    <property type="match status" value="1"/>
</dbReference>
<dbReference type="AlphaFoldDB" id="A0AAE8SWH1"/>
<protein>
    <submittedName>
        <fullName evidence="7">Related to FAD dependent oxidoreductase</fullName>
    </submittedName>
</protein>
<comment type="caution">
    <text evidence="7">The sequence shown here is derived from an EMBL/GenBank/DDBJ whole genome shotgun (WGS) entry which is preliminary data.</text>
</comment>
<gene>
    <name evidence="7" type="ORF">DNG_06371</name>
</gene>
<keyword evidence="8" id="KW-1185">Reference proteome</keyword>
<feature type="chain" id="PRO_5042133900" evidence="5">
    <location>
        <begin position="22"/>
        <end position="496"/>
    </location>
</feature>
<evidence type="ECO:0000256" key="5">
    <source>
        <dbReference type="SAM" id="SignalP"/>
    </source>
</evidence>
<dbReference type="SUPFAM" id="SSF56176">
    <property type="entry name" value="FAD-binding/transporter-associated domain-like"/>
    <property type="match status" value="1"/>
</dbReference>
<dbReference type="EMBL" id="ONZQ02000008">
    <property type="protein sequence ID" value="SPO03688.1"/>
    <property type="molecule type" value="Genomic_DNA"/>
</dbReference>
<dbReference type="InterPro" id="IPR016169">
    <property type="entry name" value="FAD-bd_PCMH_sub2"/>
</dbReference>
<evidence type="ECO:0000256" key="4">
    <source>
        <dbReference type="ARBA" id="ARBA00023002"/>
    </source>
</evidence>
<dbReference type="GO" id="GO:0071949">
    <property type="term" value="F:FAD binding"/>
    <property type="evidence" value="ECO:0007669"/>
    <property type="project" value="InterPro"/>
</dbReference>
<dbReference type="InterPro" id="IPR006094">
    <property type="entry name" value="Oxid_FAD_bind_N"/>
</dbReference>
<dbReference type="PROSITE" id="PS51387">
    <property type="entry name" value="FAD_PCMH"/>
    <property type="match status" value="1"/>
</dbReference>
<feature type="signal peptide" evidence="5">
    <location>
        <begin position="1"/>
        <end position="21"/>
    </location>
</feature>
<evidence type="ECO:0000256" key="2">
    <source>
        <dbReference type="ARBA" id="ARBA00022630"/>
    </source>
</evidence>
<accession>A0AAE8SWH1</accession>
<dbReference type="Proteomes" id="UP001187682">
    <property type="component" value="Unassembled WGS sequence"/>
</dbReference>
<keyword evidence="3" id="KW-0274">FAD</keyword>
<evidence type="ECO:0000256" key="1">
    <source>
        <dbReference type="ARBA" id="ARBA00005466"/>
    </source>
</evidence>
<dbReference type="InterPro" id="IPR016166">
    <property type="entry name" value="FAD-bd_PCMH"/>
</dbReference>
<dbReference type="PANTHER" id="PTHR42973">
    <property type="entry name" value="BINDING OXIDOREDUCTASE, PUTATIVE (AFU_ORTHOLOGUE AFUA_1G17690)-RELATED"/>
    <property type="match status" value="1"/>
</dbReference>